<comment type="similarity">
    <text evidence="2">Belongs to the ABC transporter superfamily.</text>
</comment>
<evidence type="ECO:0000256" key="9">
    <source>
        <dbReference type="ARBA" id="ARBA00023136"/>
    </source>
</evidence>
<dbReference type="SUPFAM" id="SSF52540">
    <property type="entry name" value="P-loop containing nucleoside triphosphate hydrolases"/>
    <property type="match status" value="1"/>
</dbReference>
<name>A0A916TYB9_9HYPH</name>
<dbReference type="InterPro" id="IPR003439">
    <property type="entry name" value="ABC_transporter-like_ATP-bd"/>
</dbReference>
<evidence type="ECO:0000313" key="12">
    <source>
        <dbReference type="Proteomes" id="UP000637002"/>
    </source>
</evidence>
<dbReference type="InterPro" id="IPR003593">
    <property type="entry name" value="AAA+_ATPase"/>
</dbReference>
<accession>A0A916TYB9</accession>
<keyword evidence="7 11" id="KW-0067">ATP-binding</keyword>
<evidence type="ECO:0000256" key="5">
    <source>
        <dbReference type="ARBA" id="ARBA00022519"/>
    </source>
</evidence>
<dbReference type="InterPro" id="IPR027417">
    <property type="entry name" value="P-loop_NTPase"/>
</dbReference>
<evidence type="ECO:0000256" key="7">
    <source>
        <dbReference type="ARBA" id="ARBA00022840"/>
    </source>
</evidence>
<dbReference type="AlphaFoldDB" id="A0A916TYB9"/>
<dbReference type="GO" id="GO:0016887">
    <property type="term" value="F:ATP hydrolysis activity"/>
    <property type="evidence" value="ECO:0007669"/>
    <property type="project" value="InterPro"/>
</dbReference>
<dbReference type="Pfam" id="PF00005">
    <property type="entry name" value="ABC_tran"/>
    <property type="match status" value="1"/>
</dbReference>
<keyword evidence="9" id="KW-0472">Membrane</keyword>
<evidence type="ECO:0000256" key="4">
    <source>
        <dbReference type="ARBA" id="ARBA00022475"/>
    </source>
</evidence>
<dbReference type="CDD" id="cd03257">
    <property type="entry name" value="ABC_NikE_OppD_transporters"/>
    <property type="match status" value="1"/>
</dbReference>
<dbReference type="EMBL" id="BMGG01000001">
    <property type="protein sequence ID" value="GGC48422.1"/>
    <property type="molecule type" value="Genomic_DNA"/>
</dbReference>
<dbReference type="RefSeq" id="WP_244641697.1">
    <property type="nucleotide sequence ID" value="NZ_BMGG01000001.1"/>
</dbReference>
<dbReference type="SMART" id="SM00382">
    <property type="entry name" value="AAA"/>
    <property type="match status" value="1"/>
</dbReference>
<dbReference type="PROSITE" id="PS50893">
    <property type="entry name" value="ABC_TRANSPORTER_2"/>
    <property type="match status" value="1"/>
</dbReference>
<organism evidence="11 12">
    <name type="scientific">Chelatococcus reniformis</name>
    <dbReference type="NCBI Taxonomy" id="1494448"/>
    <lineage>
        <taxon>Bacteria</taxon>
        <taxon>Pseudomonadati</taxon>
        <taxon>Pseudomonadota</taxon>
        <taxon>Alphaproteobacteria</taxon>
        <taxon>Hyphomicrobiales</taxon>
        <taxon>Chelatococcaceae</taxon>
        <taxon>Chelatococcus</taxon>
    </lineage>
</organism>
<evidence type="ECO:0000256" key="8">
    <source>
        <dbReference type="ARBA" id="ARBA00022967"/>
    </source>
</evidence>
<dbReference type="GO" id="GO:0015833">
    <property type="term" value="P:peptide transport"/>
    <property type="evidence" value="ECO:0007669"/>
    <property type="project" value="InterPro"/>
</dbReference>
<gene>
    <name evidence="11" type="primary">appD</name>
    <name evidence="11" type="ORF">GCM10010994_04530</name>
</gene>
<dbReference type="PANTHER" id="PTHR43297:SF14">
    <property type="entry name" value="ATPASE AAA-TYPE CORE DOMAIN-CONTAINING PROTEIN"/>
    <property type="match status" value="1"/>
</dbReference>
<keyword evidence="12" id="KW-1185">Reference proteome</keyword>
<reference evidence="11" key="1">
    <citation type="journal article" date="2014" name="Int. J. Syst. Evol. Microbiol.">
        <title>Complete genome sequence of Corynebacterium casei LMG S-19264T (=DSM 44701T), isolated from a smear-ripened cheese.</title>
        <authorList>
            <consortium name="US DOE Joint Genome Institute (JGI-PGF)"/>
            <person name="Walter F."/>
            <person name="Albersmeier A."/>
            <person name="Kalinowski J."/>
            <person name="Ruckert C."/>
        </authorList>
    </citation>
    <scope>NUCLEOTIDE SEQUENCE</scope>
    <source>
        <strain evidence="11">CGMCC 1.12919</strain>
    </source>
</reference>
<dbReference type="Proteomes" id="UP000637002">
    <property type="component" value="Unassembled WGS sequence"/>
</dbReference>
<sequence>MTQMSGQPALLEVKNLRTYFRTRAGVAKAVDGVSFSLQQGRTLGIVGESGSGKSVTMMSIVRLIAKPAGRIESGEILFEGKDLLKLTDEEMRRIRGDQIAVVTQDPMTSLNPVYSIGNQLEEPLRLHQGIKTKSVLRDKVIAGLRRVGIPAPEMRVRSYPHQMSGGQRQRVVTAMALECHPSLLLCDEPTTALDVTVQMQVLRLLREIQREQRLSMIIVSHDLAVIARVCDDVAVMYAGRIVEKAGLVSLFENPSHPYTKALMRSLNGETDGKGRLHAIEGQPPDVRQIKRGCPFAPRCREAMDICTSEFPPEVVLSPNHTTSCWAVSAKIGSGPR</sequence>
<evidence type="ECO:0000256" key="6">
    <source>
        <dbReference type="ARBA" id="ARBA00022741"/>
    </source>
</evidence>
<evidence type="ECO:0000313" key="11">
    <source>
        <dbReference type="EMBL" id="GGC48422.1"/>
    </source>
</evidence>
<evidence type="ECO:0000259" key="10">
    <source>
        <dbReference type="PROSITE" id="PS50893"/>
    </source>
</evidence>
<reference evidence="11" key="2">
    <citation type="submission" date="2020-09" db="EMBL/GenBank/DDBJ databases">
        <authorList>
            <person name="Sun Q."/>
            <person name="Zhou Y."/>
        </authorList>
    </citation>
    <scope>NUCLEOTIDE SEQUENCE</scope>
    <source>
        <strain evidence="11">CGMCC 1.12919</strain>
    </source>
</reference>
<dbReference type="GO" id="GO:0005524">
    <property type="term" value="F:ATP binding"/>
    <property type="evidence" value="ECO:0007669"/>
    <property type="project" value="UniProtKB-KW"/>
</dbReference>
<dbReference type="FunFam" id="3.40.50.300:FF:000016">
    <property type="entry name" value="Oligopeptide ABC transporter ATP-binding component"/>
    <property type="match status" value="1"/>
</dbReference>
<keyword evidence="4" id="KW-1003">Cell membrane</keyword>
<dbReference type="GO" id="GO:0005886">
    <property type="term" value="C:plasma membrane"/>
    <property type="evidence" value="ECO:0007669"/>
    <property type="project" value="UniProtKB-SubCell"/>
</dbReference>
<dbReference type="Pfam" id="PF08352">
    <property type="entry name" value="oligo_HPY"/>
    <property type="match status" value="1"/>
</dbReference>
<keyword evidence="5" id="KW-0997">Cell inner membrane</keyword>
<dbReference type="NCBIfam" id="TIGR01727">
    <property type="entry name" value="oligo_HPY"/>
    <property type="match status" value="1"/>
</dbReference>
<dbReference type="InterPro" id="IPR050388">
    <property type="entry name" value="ABC_Ni/Peptide_Import"/>
</dbReference>
<dbReference type="Gene3D" id="3.40.50.300">
    <property type="entry name" value="P-loop containing nucleotide triphosphate hydrolases"/>
    <property type="match status" value="1"/>
</dbReference>
<evidence type="ECO:0000256" key="3">
    <source>
        <dbReference type="ARBA" id="ARBA00022448"/>
    </source>
</evidence>
<keyword evidence="3" id="KW-0813">Transport</keyword>
<keyword evidence="8" id="KW-1278">Translocase</keyword>
<comment type="subcellular location">
    <subcellularLocation>
        <location evidence="1">Cell inner membrane</location>
        <topology evidence="1">Peripheral membrane protein</topology>
    </subcellularLocation>
</comment>
<evidence type="ECO:0000256" key="2">
    <source>
        <dbReference type="ARBA" id="ARBA00005417"/>
    </source>
</evidence>
<keyword evidence="6" id="KW-0547">Nucleotide-binding</keyword>
<comment type="caution">
    <text evidence="11">The sequence shown here is derived from an EMBL/GenBank/DDBJ whole genome shotgun (WGS) entry which is preliminary data.</text>
</comment>
<protein>
    <submittedName>
        <fullName evidence="11">Dipeptide/oligopeptide/nickel ABC transporter ATP-binding protein</fullName>
    </submittedName>
</protein>
<dbReference type="PANTHER" id="PTHR43297">
    <property type="entry name" value="OLIGOPEPTIDE TRANSPORT ATP-BINDING PROTEIN APPD"/>
    <property type="match status" value="1"/>
</dbReference>
<feature type="domain" description="ABC transporter" evidence="10">
    <location>
        <begin position="11"/>
        <end position="263"/>
    </location>
</feature>
<evidence type="ECO:0000256" key="1">
    <source>
        <dbReference type="ARBA" id="ARBA00004417"/>
    </source>
</evidence>
<proteinExistence type="inferred from homology"/>
<dbReference type="InterPro" id="IPR013563">
    <property type="entry name" value="Oligopep_ABC_C"/>
</dbReference>
<dbReference type="GO" id="GO:0055085">
    <property type="term" value="P:transmembrane transport"/>
    <property type="evidence" value="ECO:0007669"/>
    <property type="project" value="UniProtKB-ARBA"/>
</dbReference>